<dbReference type="RefSeq" id="WP_050355903.1">
    <property type="nucleotide sequence ID" value="NZ_LGSS01000012.1"/>
</dbReference>
<dbReference type="GO" id="GO:0015421">
    <property type="term" value="F:ABC-type oligopeptide transporter activity"/>
    <property type="evidence" value="ECO:0007669"/>
    <property type="project" value="TreeGrafter"/>
</dbReference>
<gene>
    <name evidence="12" type="ORF">CLPU_12c00500</name>
</gene>
<dbReference type="STRING" id="1503.CLPU_12c00500"/>
<evidence type="ECO:0000256" key="2">
    <source>
        <dbReference type="ARBA" id="ARBA00022448"/>
    </source>
</evidence>
<dbReference type="InterPro" id="IPR011527">
    <property type="entry name" value="ABC1_TM_dom"/>
</dbReference>
<comment type="caution">
    <text evidence="12">The sequence shown here is derived from an EMBL/GenBank/DDBJ whole genome shotgun (WGS) entry which is preliminary data.</text>
</comment>
<dbReference type="PANTHER" id="PTHR43394:SF1">
    <property type="entry name" value="ATP-BINDING CASSETTE SUB-FAMILY B MEMBER 10, MITOCHONDRIAL"/>
    <property type="match status" value="1"/>
</dbReference>
<keyword evidence="7 9" id="KW-1133">Transmembrane helix</keyword>
<dbReference type="PROSITE" id="PS00211">
    <property type="entry name" value="ABC_TRANSPORTER_1"/>
    <property type="match status" value="1"/>
</dbReference>
<evidence type="ECO:0000256" key="3">
    <source>
        <dbReference type="ARBA" id="ARBA00022475"/>
    </source>
</evidence>
<evidence type="ECO:0000313" key="13">
    <source>
        <dbReference type="Proteomes" id="UP000037267"/>
    </source>
</evidence>
<dbReference type="PROSITE" id="PS50893">
    <property type="entry name" value="ABC_TRANSPORTER_2"/>
    <property type="match status" value="1"/>
</dbReference>
<organism evidence="12 13">
    <name type="scientific">Gottschalkia purinilytica</name>
    <name type="common">Clostridium purinilyticum</name>
    <dbReference type="NCBI Taxonomy" id="1503"/>
    <lineage>
        <taxon>Bacteria</taxon>
        <taxon>Bacillati</taxon>
        <taxon>Bacillota</taxon>
        <taxon>Tissierellia</taxon>
        <taxon>Tissierellales</taxon>
        <taxon>Gottschalkiaceae</taxon>
        <taxon>Gottschalkia</taxon>
    </lineage>
</organism>
<dbReference type="GO" id="GO:0005886">
    <property type="term" value="C:plasma membrane"/>
    <property type="evidence" value="ECO:0007669"/>
    <property type="project" value="UniProtKB-SubCell"/>
</dbReference>
<dbReference type="GO" id="GO:0005524">
    <property type="term" value="F:ATP binding"/>
    <property type="evidence" value="ECO:0007669"/>
    <property type="project" value="UniProtKB-KW"/>
</dbReference>
<proteinExistence type="predicted"/>
<name>A0A0L0W8K4_GOTPU</name>
<dbReference type="Pfam" id="PF00664">
    <property type="entry name" value="ABC_membrane"/>
    <property type="match status" value="1"/>
</dbReference>
<dbReference type="PROSITE" id="PS50929">
    <property type="entry name" value="ABC_TM1F"/>
    <property type="match status" value="1"/>
</dbReference>
<feature type="domain" description="ABC transporter" evidence="10">
    <location>
        <begin position="353"/>
        <end position="587"/>
    </location>
</feature>
<sequence length="600" mass="67636">MNGFRLLLKFTKGDKLKYIGSIICVALATIFSIIGPLVIRVTIDSIIGNAPINAPNYVVNFINKLGGKSVLVQNIWICGLVLVLLTIGRGIFLYFKGKWSAEASESIVKKMREKVYDHLQHLSYDYHVKVETGDLVQRCTSDIETIRKFLAIQLVEIGQAILILAFVLVIMFSLDTRLTIISMSIVPLIFIFGAVFFVKVGSSFELADKAEGRLTTVIQENLTGMRVVRAFGRQDYEIKKFDEKNRDYKNLTYNLVKQLGWYWSISDFLCLLQMAGILILGVYWVSSGTLTLGTLVAFISYESMLLWPVRQMGRIIADMSKSRVSLERIKEILDEPIEIENRQLLKPEINGDIEINNVTFEYEKNRTVLKDISFKVKKGQTIAILGPTGSGKTTLINLLGRLYDYDKGSIKINGVELKSIDKKWLRKHIGIVLQEPFLYAKSIKDNIGISKKYAKESDIFDSAKDACIHDVILDFEEGYDTLVGERGVTLSGGQKQRVSIARALINNYPILVFDDSLSAVDTETDSIIRKTLKERNKNTTTFIISHRVTTLAEADLIIVLEKGEISQIGTHDELMNVSGLYKKIWNIQNSLEDELLDVGV</sequence>
<dbReference type="InterPro" id="IPR003439">
    <property type="entry name" value="ABC_transporter-like_ATP-bd"/>
</dbReference>
<dbReference type="PANTHER" id="PTHR43394">
    <property type="entry name" value="ATP-DEPENDENT PERMEASE MDL1, MITOCHONDRIAL"/>
    <property type="match status" value="1"/>
</dbReference>
<keyword evidence="3" id="KW-1003">Cell membrane</keyword>
<keyword evidence="5" id="KW-0547">Nucleotide-binding</keyword>
<evidence type="ECO:0000256" key="6">
    <source>
        <dbReference type="ARBA" id="ARBA00022840"/>
    </source>
</evidence>
<dbReference type="SUPFAM" id="SSF52540">
    <property type="entry name" value="P-loop containing nucleoside triphosphate hydrolases"/>
    <property type="match status" value="1"/>
</dbReference>
<evidence type="ECO:0000256" key="8">
    <source>
        <dbReference type="ARBA" id="ARBA00023136"/>
    </source>
</evidence>
<dbReference type="GO" id="GO:0016887">
    <property type="term" value="F:ATP hydrolysis activity"/>
    <property type="evidence" value="ECO:0007669"/>
    <property type="project" value="InterPro"/>
</dbReference>
<dbReference type="InterPro" id="IPR036640">
    <property type="entry name" value="ABC1_TM_sf"/>
</dbReference>
<accession>A0A0L0W8K4</accession>
<dbReference type="SMART" id="SM00382">
    <property type="entry name" value="AAA"/>
    <property type="match status" value="1"/>
</dbReference>
<evidence type="ECO:0000313" key="12">
    <source>
        <dbReference type="EMBL" id="KNF07777.1"/>
    </source>
</evidence>
<dbReference type="InterPro" id="IPR027417">
    <property type="entry name" value="P-loop_NTPase"/>
</dbReference>
<keyword evidence="13" id="KW-1185">Reference proteome</keyword>
<evidence type="ECO:0000259" key="11">
    <source>
        <dbReference type="PROSITE" id="PS50929"/>
    </source>
</evidence>
<comment type="subcellular location">
    <subcellularLocation>
        <location evidence="1">Cell membrane</location>
        <topology evidence="1">Multi-pass membrane protein</topology>
    </subcellularLocation>
</comment>
<evidence type="ECO:0000256" key="1">
    <source>
        <dbReference type="ARBA" id="ARBA00004651"/>
    </source>
</evidence>
<dbReference type="CDD" id="cd18542">
    <property type="entry name" value="ABC_6TM_YknU_like"/>
    <property type="match status" value="1"/>
</dbReference>
<dbReference type="InterPro" id="IPR017871">
    <property type="entry name" value="ABC_transporter-like_CS"/>
</dbReference>
<feature type="domain" description="ABC transmembrane type-1" evidence="11">
    <location>
        <begin position="19"/>
        <end position="321"/>
    </location>
</feature>
<keyword evidence="8 9" id="KW-0472">Membrane</keyword>
<dbReference type="Pfam" id="PF00005">
    <property type="entry name" value="ABC_tran"/>
    <property type="match status" value="1"/>
</dbReference>
<evidence type="ECO:0000256" key="7">
    <source>
        <dbReference type="ARBA" id="ARBA00022989"/>
    </source>
</evidence>
<evidence type="ECO:0000256" key="9">
    <source>
        <dbReference type="SAM" id="Phobius"/>
    </source>
</evidence>
<feature type="transmembrane region" description="Helical" evidence="9">
    <location>
        <begin position="18"/>
        <end position="39"/>
    </location>
</feature>
<dbReference type="FunFam" id="3.40.50.300:FF:000221">
    <property type="entry name" value="Multidrug ABC transporter ATP-binding protein"/>
    <property type="match status" value="1"/>
</dbReference>
<protein>
    <submittedName>
        <fullName evidence="12">ABC transporter ATP-binding protein</fullName>
    </submittedName>
</protein>
<dbReference type="PATRIC" id="fig|1503.3.peg.334"/>
<evidence type="ECO:0000259" key="10">
    <source>
        <dbReference type="PROSITE" id="PS50893"/>
    </source>
</evidence>
<dbReference type="InterPro" id="IPR039421">
    <property type="entry name" value="Type_1_exporter"/>
</dbReference>
<dbReference type="Gene3D" id="3.40.50.300">
    <property type="entry name" value="P-loop containing nucleotide triphosphate hydrolases"/>
    <property type="match status" value="1"/>
</dbReference>
<dbReference type="AlphaFoldDB" id="A0A0L0W8K4"/>
<feature type="transmembrane region" description="Helical" evidence="9">
    <location>
        <begin position="74"/>
        <end position="95"/>
    </location>
</feature>
<evidence type="ECO:0000256" key="5">
    <source>
        <dbReference type="ARBA" id="ARBA00022741"/>
    </source>
</evidence>
<dbReference type="Proteomes" id="UP000037267">
    <property type="component" value="Unassembled WGS sequence"/>
</dbReference>
<keyword evidence="4 9" id="KW-0812">Transmembrane</keyword>
<dbReference type="SUPFAM" id="SSF90123">
    <property type="entry name" value="ABC transporter transmembrane region"/>
    <property type="match status" value="1"/>
</dbReference>
<dbReference type="EMBL" id="LGSS01000012">
    <property type="protein sequence ID" value="KNF07777.1"/>
    <property type="molecule type" value="Genomic_DNA"/>
</dbReference>
<feature type="transmembrane region" description="Helical" evidence="9">
    <location>
        <begin position="154"/>
        <end position="174"/>
    </location>
</feature>
<dbReference type="OrthoDB" id="9762778at2"/>
<keyword evidence="6 12" id="KW-0067">ATP-binding</keyword>
<dbReference type="InterPro" id="IPR003593">
    <property type="entry name" value="AAA+_ATPase"/>
</dbReference>
<dbReference type="Gene3D" id="1.20.1560.10">
    <property type="entry name" value="ABC transporter type 1, transmembrane domain"/>
    <property type="match status" value="1"/>
</dbReference>
<reference evidence="13" key="1">
    <citation type="submission" date="2015-07" db="EMBL/GenBank/DDBJ databases">
        <title>Draft genome sequence of the purine-degrading Gottschalkia purinilyticum DSM 1384 (formerly Clostridium purinilyticum).</title>
        <authorList>
            <person name="Poehlein A."/>
            <person name="Schiel-Bengelsdorf B."/>
            <person name="Bengelsdorf F.R."/>
            <person name="Daniel R."/>
            <person name="Duerre P."/>
        </authorList>
    </citation>
    <scope>NUCLEOTIDE SEQUENCE [LARGE SCALE GENOMIC DNA]</scope>
    <source>
        <strain evidence="13">DSM 1384</strain>
    </source>
</reference>
<feature type="transmembrane region" description="Helical" evidence="9">
    <location>
        <begin position="180"/>
        <end position="198"/>
    </location>
</feature>
<keyword evidence="2" id="KW-0813">Transport</keyword>
<evidence type="ECO:0000256" key="4">
    <source>
        <dbReference type="ARBA" id="ARBA00022692"/>
    </source>
</evidence>